<reference evidence="3 4" key="1">
    <citation type="submission" date="2024-10" db="EMBL/GenBank/DDBJ databases">
        <authorList>
            <person name="Kim D."/>
        </authorList>
    </citation>
    <scope>NUCLEOTIDE SEQUENCE [LARGE SCALE GENOMIC DNA]</scope>
    <source>
        <strain evidence="3">BH-2024</strain>
    </source>
</reference>
<dbReference type="InterPro" id="IPR037238">
    <property type="entry name" value="YbiA-like_sf"/>
</dbReference>
<organism evidence="3 4">
    <name type="scientific">Heterodera trifolii</name>
    <dbReference type="NCBI Taxonomy" id="157864"/>
    <lineage>
        <taxon>Eukaryota</taxon>
        <taxon>Metazoa</taxon>
        <taxon>Ecdysozoa</taxon>
        <taxon>Nematoda</taxon>
        <taxon>Chromadorea</taxon>
        <taxon>Rhabditida</taxon>
        <taxon>Tylenchina</taxon>
        <taxon>Tylenchomorpha</taxon>
        <taxon>Tylenchoidea</taxon>
        <taxon>Heteroderidae</taxon>
        <taxon>Heteroderinae</taxon>
        <taxon>Heterodera</taxon>
    </lineage>
</organism>
<evidence type="ECO:0000313" key="3">
    <source>
        <dbReference type="EMBL" id="KAL3115806.1"/>
    </source>
</evidence>
<dbReference type="NCBIfam" id="TIGR02464">
    <property type="entry name" value="ribofla_fusion"/>
    <property type="match status" value="1"/>
</dbReference>
<evidence type="ECO:0000313" key="4">
    <source>
        <dbReference type="Proteomes" id="UP001620626"/>
    </source>
</evidence>
<dbReference type="AlphaFoldDB" id="A0ABD2LKQ4"/>
<feature type="region of interest" description="Disordered" evidence="1">
    <location>
        <begin position="400"/>
        <end position="422"/>
    </location>
</feature>
<evidence type="ECO:0000259" key="2">
    <source>
        <dbReference type="Pfam" id="PF08719"/>
    </source>
</evidence>
<name>A0ABD2LKQ4_9BILA</name>
<dbReference type="Proteomes" id="UP001620626">
    <property type="component" value="Unassembled WGS sequence"/>
</dbReference>
<keyword evidence="4" id="KW-1185">Reference proteome</keyword>
<feature type="region of interest" description="Disordered" evidence="1">
    <location>
        <begin position="114"/>
        <end position="133"/>
    </location>
</feature>
<accession>A0ABD2LKQ4</accession>
<dbReference type="InterPro" id="IPR012816">
    <property type="entry name" value="NADAR"/>
</dbReference>
<comment type="caution">
    <text evidence="3">The sequence shown here is derived from an EMBL/GenBank/DDBJ whole genome shotgun (WGS) entry which is preliminary data.</text>
</comment>
<sequence>MSTDQTNFPMNGTLNHSKDEDFDLHHNFGTSIPMERENCAVKKQILYQKKNFFASPTTFNYNNHSHKSNTAAETSINGIFKNGTSPKNGTNSGIYEKNNYSTLLHGAFSTPLTISPSKFTKRPPPSSSTWEPSLVKNEQNGFEENDSSVPFHANRQNSIFASPPAKRMFYRRSQNSSSAFWGSPSTSTDANSSLDSDDPFAFKPVPVMFMFDYSPIAPFFTTAYCFSNHFRCASLIIDGQRFVCTEQYYMFYKARVFGDKRAMRQIMATEEPKMMKKIGANVEGFDQEKWYKIAIQVMVIASVKKFEQNSELRRQLFETSGADLIEVNPTDQRWSIGLGMNDWRVREKQMWKGLNWMGRLLTMLRDKLLERPEFNAEKQQLLGEISTSFDAADSVGCLQRIGWPKKEEEEEEEEAASSPAAE</sequence>
<feature type="domain" description="NADAR" evidence="2">
    <location>
        <begin position="223"/>
        <end position="368"/>
    </location>
</feature>
<dbReference type="Pfam" id="PF08719">
    <property type="entry name" value="NADAR"/>
    <property type="match status" value="1"/>
</dbReference>
<evidence type="ECO:0000256" key="1">
    <source>
        <dbReference type="SAM" id="MobiDB-lite"/>
    </source>
</evidence>
<dbReference type="CDD" id="cd15457">
    <property type="entry name" value="NADAR"/>
    <property type="match status" value="1"/>
</dbReference>
<protein>
    <recommendedName>
        <fullName evidence="2">NADAR domain-containing protein</fullName>
    </recommendedName>
</protein>
<dbReference type="Gene3D" id="1.10.357.40">
    <property type="entry name" value="YbiA-like"/>
    <property type="match status" value="1"/>
</dbReference>
<proteinExistence type="predicted"/>
<dbReference type="SUPFAM" id="SSF143990">
    <property type="entry name" value="YbiA-like"/>
    <property type="match status" value="1"/>
</dbReference>
<gene>
    <name evidence="3" type="ORF">niasHT_007811</name>
</gene>
<dbReference type="EMBL" id="JBICBT010000363">
    <property type="protein sequence ID" value="KAL3115806.1"/>
    <property type="molecule type" value="Genomic_DNA"/>
</dbReference>